<feature type="non-terminal residue" evidence="1">
    <location>
        <position position="1"/>
    </location>
</feature>
<comment type="caution">
    <text evidence="1">The sequence shown here is derived from an EMBL/GenBank/DDBJ whole genome shotgun (WGS) entry which is preliminary data.</text>
</comment>
<evidence type="ECO:0000313" key="1">
    <source>
        <dbReference type="EMBL" id="RDX68026.1"/>
    </source>
</evidence>
<protein>
    <submittedName>
        <fullName evidence="1">Uncharacterized protein</fullName>
    </submittedName>
</protein>
<gene>
    <name evidence="1" type="ORF">CR513_53037</name>
</gene>
<name>A0A371EQ04_MUCPR</name>
<keyword evidence="2" id="KW-1185">Reference proteome</keyword>
<sequence>MRGEPDVLLGERGGAVPAGNMEGKELLAAFGLEQFPGTFKGAPDFASLSNDVTCTINKGDIKTISPTLHVGLTKNWPQWFLRRDRAIADEVDYYNSMHSLLATVQ</sequence>
<dbReference type="AlphaFoldDB" id="A0A371EQ04"/>
<evidence type="ECO:0000313" key="2">
    <source>
        <dbReference type="Proteomes" id="UP000257109"/>
    </source>
</evidence>
<accession>A0A371EQ04</accession>
<dbReference type="EMBL" id="QJKJ01012729">
    <property type="protein sequence ID" value="RDX68026.1"/>
    <property type="molecule type" value="Genomic_DNA"/>
</dbReference>
<reference evidence="1" key="1">
    <citation type="submission" date="2018-05" db="EMBL/GenBank/DDBJ databases">
        <title>Draft genome of Mucuna pruriens seed.</title>
        <authorList>
            <person name="Nnadi N.E."/>
            <person name="Vos R."/>
            <person name="Hasami M.H."/>
            <person name="Devisetty U.K."/>
            <person name="Aguiy J.C."/>
        </authorList>
    </citation>
    <scope>NUCLEOTIDE SEQUENCE [LARGE SCALE GENOMIC DNA]</scope>
    <source>
        <strain evidence="1">JCA_2017</strain>
    </source>
</reference>
<proteinExistence type="predicted"/>
<dbReference type="Proteomes" id="UP000257109">
    <property type="component" value="Unassembled WGS sequence"/>
</dbReference>
<organism evidence="1 2">
    <name type="scientific">Mucuna pruriens</name>
    <name type="common">Velvet bean</name>
    <name type="synonym">Dolichos pruriens</name>
    <dbReference type="NCBI Taxonomy" id="157652"/>
    <lineage>
        <taxon>Eukaryota</taxon>
        <taxon>Viridiplantae</taxon>
        <taxon>Streptophyta</taxon>
        <taxon>Embryophyta</taxon>
        <taxon>Tracheophyta</taxon>
        <taxon>Spermatophyta</taxon>
        <taxon>Magnoliopsida</taxon>
        <taxon>eudicotyledons</taxon>
        <taxon>Gunneridae</taxon>
        <taxon>Pentapetalae</taxon>
        <taxon>rosids</taxon>
        <taxon>fabids</taxon>
        <taxon>Fabales</taxon>
        <taxon>Fabaceae</taxon>
        <taxon>Papilionoideae</taxon>
        <taxon>50 kb inversion clade</taxon>
        <taxon>NPAAA clade</taxon>
        <taxon>indigoferoid/millettioid clade</taxon>
        <taxon>Phaseoleae</taxon>
        <taxon>Mucuna</taxon>
    </lineage>
</organism>